<reference evidence="2 3" key="1">
    <citation type="submission" date="2018-01" db="EMBL/GenBank/DDBJ databases">
        <title>Draft genome sequences of Chryseobacterium lactis NCTC11390, Chryseobacterium oncorhynchi 701B-08, and Chryseobacterium viscerum 687B-08.</title>
        <authorList>
            <person name="Jeong J.-J."/>
            <person name="Lee Y.J."/>
            <person name="Park B."/>
            <person name="Choi I.-G."/>
            <person name="Kim K.D."/>
        </authorList>
    </citation>
    <scope>NUCLEOTIDE SEQUENCE [LARGE SCALE GENOMIC DNA]</scope>
    <source>
        <strain evidence="2 3">NCTC11390</strain>
    </source>
</reference>
<dbReference type="Proteomes" id="UP000236262">
    <property type="component" value="Unassembled WGS sequence"/>
</dbReference>
<dbReference type="AlphaFoldDB" id="A0A3G6RVC3"/>
<dbReference type="InterPro" id="IPR006626">
    <property type="entry name" value="PbH1"/>
</dbReference>
<evidence type="ECO:0000313" key="3">
    <source>
        <dbReference type="Proteomes" id="UP000236262"/>
    </source>
</evidence>
<dbReference type="InterPro" id="IPR012334">
    <property type="entry name" value="Pectin_lyas_fold"/>
</dbReference>
<proteinExistence type="predicted"/>
<dbReference type="SUPFAM" id="SSF51126">
    <property type="entry name" value="Pectin lyase-like"/>
    <property type="match status" value="1"/>
</dbReference>
<evidence type="ECO:0008006" key="5">
    <source>
        <dbReference type="Google" id="ProtNLM"/>
    </source>
</evidence>
<evidence type="ECO:0000313" key="4">
    <source>
        <dbReference type="Proteomes" id="UP000279972"/>
    </source>
</evidence>
<evidence type="ECO:0000313" key="2">
    <source>
        <dbReference type="EMBL" id="PNW11066.1"/>
    </source>
</evidence>
<gene>
    <name evidence="2" type="ORF">C1637_24530</name>
    <name evidence="1" type="ORF">EG342_08740</name>
</gene>
<reference evidence="1 4" key="2">
    <citation type="submission" date="2018-11" db="EMBL/GenBank/DDBJ databases">
        <title>Proposal to divide the Flavobacteriaceae and reorganize its genera based on Amino Acid Identity values calculated from whole genome sequences.</title>
        <authorList>
            <person name="Nicholson A.C."/>
            <person name="Gulvik C.A."/>
            <person name="Whitney A.M."/>
            <person name="Humrighouse B.W."/>
            <person name="Bell M."/>
            <person name="Holmes B."/>
            <person name="Steigerwalt A.G."/>
            <person name="Villarma A."/>
            <person name="Sheth M."/>
            <person name="Batra D."/>
            <person name="Pryor J."/>
            <person name="Bernardet J.-F."/>
            <person name="Hugo C."/>
            <person name="Kampfer P."/>
            <person name="Newman J."/>
            <person name="McQuiston J.R."/>
        </authorList>
    </citation>
    <scope>NUCLEOTIDE SEQUENCE [LARGE SCALE GENOMIC DNA]</scope>
    <source>
        <strain evidence="1 4">KC_1864</strain>
    </source>
</reference>
<keyword evidence="4" id="KW-1185">Reference proteome</keyword>
<name>A0A3G6RVC3_CHRLC</name>
<dbReference type="EMBL" id="PPEH01000016">
    <property type="protein sequence ID" value="PNW11066.1"/>
    <property type="molecule type" value="Genomic_DNA"/>
</dbReference>
<dbReference type="KEGG" id="clac:EG342_08740"/>
<dbReference type="RefSeq" id="WP_103294279.1">
    <property type="nucleotide sequence ID" value="NZ_CP033924.1"/>
</dbReference>
<dbReference type="InterPro" id="IPR011050">
    <property type="entry name" value="Pectin_lyase_fold/virulence"/>
</dbReference>
<protein>
    <recommendedName>
        <fullName evidence="5">Right-handed parallel beta-helix repeat-containing protein</fullName>
    </recommendedName>
</protein>
<dbReference type="OrthoDB" id="1218509at2"/>
<dbReference type="Gene3D" id="2.160.20.10">
    <property type="entry name" value="Single-stranded right-handed beta-helix, Pectin lyase-like"/>
    <property type="match status" value="2"/>
</dbReference>
<dbReference type="SMART" id="SM00710">
    <property type="entry name" value="PbH1"/>
    <property type="match status" value="9"/>
</dbReference>
<evidence type="ECO:0000313" key="1">
    <source>
        <dbReference type="EMBL" id="AZA81989.1"/>
    </source>
</evidence>
<organism evidence="2 3">
    <name type="scientific">Chryseobacterium lactis</name>
    <dbReference type="NCBI Taxonomy" id="1241981"/>
    <lineage>
        <taxon>Bacteria</taxon>
        <taxon>Pseudomonadati</taxon>
        <taxon>Bacteroidota</taxon>
        <taxon>Flavobacteriia</taxon>
        <taxon>Flavobacteriales</taxon>
        <taxon>Weeksellaceae</taxon>
        <taxon>Chryseobacterium group</taxon>
        <taxon>Chryseobacterium</taxon>
    </lineage>
</organism>
<dbReference type="EMBL" id="CP033924">
    <property type="protein sequence ID" value="AZA81989.1"/>
    <property type="molecule type" value="Genomic_DNA"/>
</dbReference>
<accession>A0A3G6RVC3</accession>
<dbReference type="Proteomes" id="UP000279972">
    <property type="component" value="Chromosome"/>
</dbReference>
<sequence>MTNCNSQKFPSTCQESTLVKTFHNTGEVIRYQEIDSINASLLDGVVLKQENGKYYKAIYTENTINIEWYRCTYPTDLTNGTGDKVMLTKAINTAAYLGATLRFDAKEYIINEQLSFTGLSCFKLLGDKQHTTIKSDSKQRFSSYFFHFTNCKNFIIEGITFDLNKRNLQVYTAGDYNAQSEILRDFNGGIYILNSIDSTDIEINECCFIDLYTRAVQFYNCEGNIKISNNFFESGVQSQMFRMEHLGLTQSHNANFMVENNVFKNAPNLDSSKAPCGIFAFDCGYYGSVLVKGNYFEYCGRDNTGHHRLYAIDFYDNVNNFIINSNIFRNTTWGAIRFDGTKKNGIISDNYIHQLIADDSGVINSSSRVTLDLPKEFKNISINNNIIETSDERTYGILVQSHEDEIKVDNINIQNNNFNNVRTAVTIGGNINNINISNNCASNVHAAAIEYAAYSNTITTNPDGSTTTTKRLTSALGNALISNNNFQSAIHGDSFVGISIKSYTPTEGEVERVNELTKRFVISNNLIYGNGSNFGVVVDITTATIPYGTSLDGKVTVSGNEVSNVKSGLYLRCKNTIAKDNILFKCSVLPIVEDPGANIKLNNYYNNNPI</sequence>